<dbReference type="OrthoDB" id="9806902at2"/>
<keyword evidence="2" id="KW-0378">Hydrolase</keyword>
<reference evidence="2 3" key="1">
    <citation type="submission" date="2013-06" db="EMBL/GenBank/DDBJ databases">
        <title>Whole genome shotgun sequence of Bacillus selenatarsenatis SF-1.</title>
        <authorList>
            <person name="Kuroda M."/>
            <person name="Sei K."/>
            <person name="Yamashita M."/>
            <person name="Ike M."/>
        </authorList>
    </citation>
    <scope>NUCLEOTIDE SEQUENCE [LARGE SCALE GENOMIC DNA]</scope>
    <source>
        <strain evidence="2 3">SF-1</strain>
    </source>
</reference>
<dbReference type="InterPro" id="IPR029058">
    <property type="entry name" value="AB_hydrolase_fold"/>
</dbReference>
<dbReference type="AlphaFoldDB" id="A0A0A8X972"/>
<dbReference type="Pfam" id="PF12146">
    <property type="entry name" value="Hydrolase_4"/>
    <property type="match status" value="1"/>
</dbReference>
<gene>
    <name evidence="2" type="ORF">SAMD00020551_4665</name>
</gene>
<organism evidence="2 3">
    <name type="scientific">Mesobacillus selenatarsenatis (strain DSM 18680 / JCM 14380 / FERM P-15431 / SF-1)</name>
    <dbReference type="NCBI Taxonomy" id="1321606"/>
    <lineage>
        <taxon>Bacteria</taxon>
        <taxon>Bacillati</taxon>
        <taxon>Bacillota</taxon>
        <taxon>Bacilli</taxon>
        <taxon>Bacillales</taxon>
        <taxon>Bacillaceae</taxon>
        <taxon>Mesobacillus</taxon>
    </lineage>
</organism>
<protein>
    <submittedName>
        <fullName evidence="2">Lysophospholipase/monoglyceride lipase/putative</fullName>
        <ecNumber evidence="2">3.1.1.23</ecNumber>
        <ecNumber evidence="2">3.1.1.5</ecNumber>
    </submittedName>
</protein>
<keyword evidence="3" id="KW-1185">Reference proteome</keyword>
<feature type="domain" description="Serine aminopeptidase S33" evidence="1">
    <location>
        <begin position="9"/>
        <end position="244"/>
    </location>
</feature>
<dbReference type="PANTHER" id="PTHR11614">
    <property type="entry name" value="PHOSPHOLIPASE-RELATED"/>
    <property type="match status" value="1"/>
</dbReference>
<dbReference type="SUPFAM" id="SSF53474">
    <property type="entry name" value="alpha/beta-Hydrolases"/>
    <property type="match status" value="1"/>
</dbReference>
<dbReference type="Gene3D" id="3.40.50.1820">
    <property type="entry name" value="alpha/beta hydrolase"/>
    <property type="match status" value="1"/>
</dbReference>
<evidence type="ECO:0000259" key="1">
    <source>
        <dbReference type="Pfam" id="PF12146"/>
    </source>
</evidence>
<dbReference type="RefSeq" id="WP_041968049.1">
    <property type="nucleotide sequence ID" value="NZ_BASE01000124.1"/>
</dbReference>
<dbReference type="GO" id="GO:0047372">
    <property type="term" value="F:monoacylglycerol lipase activity"/>
    <property type="evidence" value="ECO:0007669"/>
    <property type="project" value="UniProtKB-EC"/>
</dbReference>
<dbReference type="PRINTS" id="PR00111">
    <property type="entry name" value="ABHYDROLASE"/>
</dbReference>
<evidence type="ECO:0000313" key="2">
    <source>
        <dbReference type="EMBL" id="GAM16453.1"/>
    </source>
</evidence>
<comment type="caution">
    <text evidence="2">The sequence shown here is derived from an EMBL/GenBank/DDBJ whole genome shotgun (WGS) entry which is preliminary data.</text>
</comment>
<dbReference type="EC" id="3.1.1.5" evidence="2"/>
<name>A0A0A8X972_MESS1</name>
<dbReference type="STRING" id="1321606.SAMD00020551_4665"/>
<dbReference type="EC" id="3.1.1.23" evidence="2"/>
<dbReference type="FunFam" id="3.40.50.1820:FF:000154">
    <property type="entry name" value="Alpha/beta hydrolase"/>
    <property type="match status" value="1"/>
</dbReference>
<accession>A0A0A8X972</accession>
<sequence length="267" mass="30587">MWKWEADGDAKAVIVMIHGALEHHRRYGWLIEAWRSSGFHVIMGDLPGQGMTTRANRGHIDSFDEYILEVKEWVEAAYEFDLPVFLLGHSMGGLVAIRMLQEERVEIAGLILSSPCLGLVNYPSKMLDMLSHGLNVIVPTFRIASGLSVEMATRNEDVRAVDANDSLYITKVSVRWYRELAAAMEQAFENMGKVQDVPTLLLQGGDDRIVDKRSVKEWFNNAPLSEKRYKEWPNCYHEVFNEPEREEIFDYAHDFVISQLKAIGYVY</sequence>
<evidence type="ECO:0000313" key="3">
    <source>
        <dbReference type="Proteomes" id="UP000031014"/>
    </source>
</evidence>
<proteinExistence type="predicted"/>
<dbReference type="EMBL" id="BASE01000124">
    <property type="protein sequence ID" value="GAM16453.1"/>
    <property type="molecule type" value="Genomic_DNA"/>
</dbReference>
<dbReference type="GO" id="GO:0004622">
    <property type="term" value="F:phosphatidylcholine lysophospholipase activity"/>
    <property type="evidence" value="ECO:0007669"/>
    <property type="project" value="UniProtKB-EC"/>
</dbReference>
<dbReference type="InterPro" id="IPR000073">
    <property type="entry name" value="AB_hydrolase_1"/>
</dbReference>
<dbReference type="InterPro" id="IPR051044">
    <property type="entry name" value="MAG_DAG_Lipase"/>
</dbReference>
<dbReference type="Proteomes" id="UP000031014">
    <property type="component" value="Unassembled WGS sequence"/>
</dbReference>
<dbReference type="InterPro" id="IPR022742">
    <property type="entry name" value="Hydrolase_4"/>
</dbReference>